<proteinExistence type="inferred from homology"/>
<dbReference type="EMBL" id="LGRX02005415">
    <property type="protein sequence ID" value="KAK3278471.1"/>
    <property type="molecule type" value="Genomic_DNA"/>
</dbReference>
<feature type="region of interest" description="Disordered" evidence="2">
    <location>
        <begin position="464"/>
        <end position="495"/>
    </location>
</feature>
<evidence type="ECO:0000259" key="3">
    <source>
        <dbReference type="PROSITE" id="PS51329"/>
    </source>
</evidence>
<dbReference type="PANTHER" id="PTHR16052">
    <property type="entry name" value="TBCC DOMAIN-CONTAINING PROTEIN 1"/>
    <property type="match status" value="1"/>
</dbReference>
<protein>
    <recommendedName>
        <fullName evidence="3">C-CAP/cofactor C-like domain-containing protein</fullName>
    </recommendedName>
</protein>
<keyword evidence="5" id="KW-1185">Reference proteome</keyword>
<evidence type="ECO:0000256" key="2">
    <source>
        <dbReference type="SAM" id="MobiDB-lite"/>
    </source>
</evidence>
<feature type="region of interest" description="Disordered" evidence="2">
    <location>
        <begin position="281"/>
        <end position="305"/>
    </location>
</feature>
<feature type="domain" description="C-CAP/cofactor C-like" evidence="3">
    <location>
        <begin position="330"/>
        <end position="455"/>
    </location>
</feature>
<evidence type="ECO:0000256" key="1">
    <source>
        <dbReference type="ARBA" id="ARBA00008848"/>
    </source>
</evidence>
<sequence length="607" mass="65209">MAPLLVLRREAFEFGLLPASQFFARIESPTAVLALQKQLLTGSYSQPSACLPDQRLISPSTIASCLNIPEKHASIVVDTLNSILPPELTDDATAEQEGVDVHLLSLFLFLQTYTRPGTHQRRATGEGWPDSHNAFSAAIGTYGDVPSSPTKASLSISAARHKGSHASDDAAQLAYMLKHLETMLVLIKDGESFTGPLQASRFDRLAMLLQRAPGAASSTGSLSLLVPLFQTGAGMASVSAVQDWLTRQMGAAPLPTRLTVSGAAQPEQSSSASTRGLDVVIGGSPASSNTSPGALPLRRSQGKKRKACRRPGFSWERVEDGCSACSPISPQVLLEGVRKQTGIAARVGDGQHAQRTRGGLPDAVLYFLAPMKHVAITGCMDCTIVLGAVGGVLKLELCERVNVVAAAQRTSIVTCRDSTLCLAASQRPLVLGDCRHVQLAPYNSHYDRLEAHLRVAGISPTRNHWDEPINMTRKPTTAEGSPSVTNSRSAGSEVPDKLAVSLLPPEKFMPFMVPFRMPPESGASEAEASRGGTHTNPFPVPQTYNLALESKVHAVQEMRQAVAHAALDELRKKELQTAIQAYFKEWLVASGNMRQVFDLAHMERHET</sequence>
<gene>
    <name evidence="4" type="ORF">CYMTET_13592</name>
</gene>
<name>A0AAE0GI32_9CHLO</name>
<dbReference type="InterPro" id="IPR016098">
    <property type="entry name" value="CAP/MinC_C"/>
</dbReference>
<dbReference type="InterPro" id="IPR012945">
    <property type="entry name" value="Tubulin-bd_cofactor_C_dom"/>
</dbReference>
<comment type="similarity">
    <text evidence="1">Belongs to the TBCC family.</text>
</comment>
<dbReference type="PANTHER" id="PTHR16052:SF0">
    <property type="entry name" value="TBCC DOMAIN-CONTAINING PROTEIN 1"/>
    <property type="match status" value="1"/>
</dbReference>
<dbReference type="Pfam" id="PF07986">
    <property type="entry name" value="TBCC"/>
    <property type="match status" value="1"/>
</dbReference>
<dbReference type="PROSITE" id="PS51329">
    <property type="entry name" value="C_CAP_COFACTOR_C"/>
    <property type="match status" value="1"/>
</dbReference>
<evidence type="ECO:0000313" key="4">
    <source>
        <dbReference type="EMBL" id="KAK3278471.1"/>
    </source>
</evidence>
<feature type="compositionally biased region" description="Polar residues" evidence="2">
    <location>
        <begin position="473"/>
        <end position="490"/>
    </location>
</feature>
<dbReference type="Proteomes" id="UP001190700">
    <property type="component" value="Unassembled WGS sequence"/>
</dbReference>
<reference evidence="4 5" key="1">
    <citation type="journal article" date="2015" name="Genome Biol. Evol.">
        <title>Comparative Genomics of a Bacterivorous Green Alga Reveals Evolutionary Causalities and Consequences of Phago-Mixotrophic Mode of Nutrition.</title>
        <authorList>
            <person name="Burns J.A."/>
            <person name="Paasch A."/>
            <person name="Narechania A."/>
            <person name="Kim E."/>
        </authorList>
    </citation>
    <scope>NUCLEOTIDE SEQUENCE [LARGE SCALE GENOMIC DNA]</scope>
    <source>
        <strain evidence="4 5">PLY_AMNH</strain>
    </source>
</reference>
<dbReference type="InterPro" id="IPR017901">
    <property type="entry name" value="C-CAP_CF_C-like"/>
</dbReference>
<dbReference type="InterPro" id="IPR039589">
    <property type="entry name" value="TBCC1"/>
</dbReference>
<organism evidence="4 5">
    <name type="scientific">Cymbomonas tetramitiformis</name>
    <dbReference type="NCBI Taxonomy" id="36881"/>
    <lineage>
        <taxon>Eukaryota</taxon>
        <taxon>Viridiplantae</taxon>
        <taxon>Chlorophyta</taxon>
        <taxon>Pyramimonadophyceae</taxon>
        <taxon>Pyramimonadales</taxon>
        <taxon>Pyramimonadaceae</taxon>
        <taxon>Cymbomonas</taxon>
    </lineage>
</organism>
<dbReference type="Gene3D" id="2.160.20.70">
    <property type="match status" value="1"/>
</dbReference>
<dbReference type="AlphaFoldDB" id="A0AAE0GI32"/>
<accession>A0AAE0GI32</accession>
<evidence type="ECO:0000313" key="5">
    <source>
        <dbReference type="Proteomes" id="UP001190700"/>
    </source>
</evidence>
<comment type="caution">
    <text evidence="4">The sequence shown here is derived from an EMBL/GenBank/DDBJ whole genome shotgun (WGS) entry which is preliminary data.</text>
</comment>